<reference evidence="2 3" key="1">
    <citation type="submission" date="2018-03" db="EMBL/GenBank/DDBJ databases">
        <title>Genomic Encyclopedia of Archaeal and Bacterial Type Strains, Phase II (KMG-II): from individual species to whole genera.</title>
        <authorList>
            <person name="Goeker M."/>
        </authorList>
    </citation>
    <scope>NUCLEOTIDE SEQUENCE [LARGE SCALE GENOMIC DNA]</scope>
    <source>
        <strain evidence="2 3">DSM 27929</strain>
    </source>
</reference>
<dbReference type="Proteomes" id="UP000238157">
    <property type="component" value="Unassembled WGS sequence"/>
</dbReference>
<dbReference type="EMBL" id="PVTR01000001">
    <property type="protein sequence ID" value="PRY90631.1"/>
    <property type="molecule type" value="Genomic_DNA"/>
</dbReference>
<evidence type="ECO:0000256" key="1">
    <source>
        <dbReference type="SAM" id="Phobius"/>
    </source>
</evidence>
<feature type="transmembrane region" description="Helical" evidence="1">
    <location>
        <begin position="104"/>
        <end position="125"/>
    </location>
</feature>
<keyword evidence="1" id="KW-1133">Transmembrane helix</keyword>
<feature type="transmembrane region" description="Helical" evidence="1">
    <location>
        <begin position="68"/>
        <end position="92"/>
    </location>
</feature>
<dbReference type="OrthoDB" id="2112507at2"/>
<name>A0A2T0WVA5_9BACT</name>
<accession>A0A2T0WVA5</accession>
<evidence type="ECO:0000313" key="3">
    <source>
        <dbReference type="Proteomes" id="UP000238157"/>
    </source>
</evidence>
<proteinExistence type="predicted"/>
<keyword evidence="1" id="KW-0812">Transmembrane</keyword>
<dbReference type="InterPro" id="IPR012340">
    <property type="entry name" value="NA-bd_OB-fold"/>
</dbReference>
<dbReference type="Gene3D" id="2.40.50.140">
    <property type="entry name" value="Nucleic acid-binding proteins"/>
    <property type="match status" value="1"/>
</dbReference>
<sequence>MERLIEISFAPANFILTLLGIIMLIYWLVVIFTGFDFEVADLDAEADLSNPEVGVAEGQGFWNAFMEFFYIGELPVMFIISIVVFTMWLINVNVTAVFGISDSLLGFLVYIPGLVVSMLVTKVVARPFVKLYGHFNHKGEVAIDFIGKTGRVVSPIGKNKIGQIEIQIESDVVKVYAKSIDEDFIKFNETVIILEESSDKKYFLAQKYQL</sequence>
<keyword evidence="1" id="KW-0472">Membrane</keyword>
<dbReference type="AlphaFoldDB" id="A0A2T0WVA5"/>
<feature type="transmembrane region" description="Helical" evidence="1">
    <location>
        <begin position="12"/>
        <end position="35"/>
    </location>
</feature>
<protein>
    <recommendedName>
        <fullName evidence="4">DUF1449 family protein</fullName>
    </recommendedName>
</protein>
<evidence type="ECO:0008006" key="4">
    <source>
        <dbReference type="Google" id="ProtNLM"/>
    </source>
</evidence>
<evidence type="ECO:0000313" key="2">
    <source>
        <dbReference type="EMBL" id="PRY90631.1"/>
    </source>
</evidence>
<keyword evidence="3" id="KW-1185">Reference proteome</keyword>
<dbReference type="RefSeq" id="WP_106131870.1">
    <property type="nucleotide sequence ID" value="NZ_PVTR01000001.1"/>
</dbReference>
<gene>
    <name evidence="2" type="ORF">CLW00_101295</name>
</gene>
<comment type="caution">
    <text evidence="2">The sequence shown here is derived from an EMBL/GenBank/DDBJ whole genome shotgun (WGS) entry which is preliminary data.</text>
</comment>
<organism evidence="2 3">
    <name type="scientific">Mongoliibacter ruber</name>
    <dbReference type="NCBI Taxonomy" id="1750599"/>
    <lineage>
        <taxon>Bacteria</taxon>
        <taxon>Pseudomonadati</taxon>
        <taxon>Bacteroidota</taxon>
        <taxon>Cytophagia</taxon>
        <taxon>Cytophagales</taxon>
        <taxon>Cyclobacteriaceae</taxon>
        <taxon>Mongoliibacter</taxon>
    </lineage>
</organism>